<feature type="transmembrane region" description="Helical" evidence="13">
    <location>
        <begin position="25"/>
        <end position="47"/>
    </location>
</feature>
<dbReference type="Gene3D" id="6.10.340.10">
    <property type="match status" value="1"/>
</dbReference>
<comment type="cofactor">
    <cofactor evidence="2">
        <name>a divalent metal cation</name>
        <dbReference type="ChEBI" id="CHEBI:60240"/>
    </cofactor>
</comment>
<dbReference type="GO" id="GO:0000155">
    <property type="term" value="F:phosphorelay sensor kinase activity"/>
    <property type="evidence" value="ECO:0007669"/>
    <property type="project" value="InterPro"/>
</dbReference>
<dbReference type="SMART" id="SM00387">
    <property type="entry name" value="HATPase_c"/>
    <property type="match status" value="1"/>
</dbReference>
<dbReference type="FunFam" id="1.10.287.130:FF:000001">
    <property type="entry name" value="Two-component sensor histidine kinase"/>
    <property type="match status" value="1"/>
</dbReference>
<evidence type="ECO:0000259" key="14">
    <source>
        <dbReference type="PROSITE" id="PS50109"/>
    </source>
</evidence>
<dbReference type="Gene3D" id="1.10.287.130">
    <property type="match status" value="1"/>
</dbReference>
<protein>
    <recommendedName>
        <fullName evidence="4">histidine kinase</fullName>
        <ecNumber evidence="4">2.7.13.3</ecNumber>
    </recommendedName>
</protein>
<dbReference type="PRINTS" id="PR00344">
    <property type="entry name" value="BCTRLSENSOR"/>
</dbReference>
<keyword evidence="11 13" id="KW-0472">Membrane</keyword>
<feature type="transmembrane region" description="Helical" evidence="13">
    <location>
        <begin position="177"/>
        <end position="200"/>
    </location>
</feature>
<dbReference type="SUPFAM" id="SSF47384">
    <property type="entry name" value="Homodimeric domain of signal transducing histidine kinase"/>
    <property type="match status" value="1"/>
</dbReference>
<dbReference type="Pfam" id="PF02518">
    <property type="entry name" value="HATPase_c"/>
    <property type="match status" value="1"/>
</dbReference>
<proteinExistence type="predicted"/>
<organism evidence="16 17">
    <name type="scientific">Rothia santali</name>
    <dbReference type="NCBI Taxonomy" id="2949643"/>
    <lineage>
        <taxon>Bacteria</taxon>
        <taxon>Bacillati</taxon>
        <taxon>Actinomycetota</taxon>
        <taxon>Actinomycetes</taxon>
        <taxon>Micrococcales</taxon>
        <taxon>Micrococcaceae</taxon>
        <taxon>Rothia</taxon>
    </lineage>
</organism>
<dbReference type="EMBL" id="JANAFB010000044">
    <property type="protein sequence ID" value="MCP3426960.1"/>
    <property type="molecule type" value="Genomic_DNA"/>
</dbReference>
<evidence type="ECO:0000256" key="13">
    <source>
        <dbReference type="SAM" id="Phobius"/>
    </source>
</evidence>
<dbReference type="FunFam" id="3.30.565.10:FF:000006">
    <property type="entry name" value="Sensor histidine kinase WalK"/>
    <property type="match status" value="1"/>
</dbReference>
<evidence type="ECO:0000256" key="5">
    <source>
        <dbReference type="ARBA" id="ARBA00022553"/>
    </source>
</evidence>
<dbReference type="InterPro" id="IPR050428">
    <property type="entry name" value="TCS_sensor_his_kinase"/>
</dbReference>
<feature type="domain" description="Histidine kinase" evidence="14">
    <location>
        <begin position="278"/>
        <end position="493"/>
    </location>
</feature>
<dbReference type="CDD" id="cd00075">
    <property type="entry name" value="HATPase"/>
    <property type="match status" value="1"/>
</dbReference>
<keyword evidence="10" id="KW-0902">Two-component regulatory system</keyword>
<evidence type="ECO:0000313" key="17">
    <source>
        <dbReference type="Proteomes" id="UP001139502"/>
    </source>
</evidence>
<dbReference type="InterPro" id="IPR003594">
    <property type="entry name" value="HATPase_dom"/>
</dbReference>
<dbReference type="EC" id="2.7.13.3" evidence="4"/>
<sequence>MIDAERPTAGHSAFGSGRWRLRTRLIAILLAFLGLACLAIGAVSYAATNASLTAQLRSQLTEASDRATSFRGPGPEARERSDAPNPLNAPGQAAGTLNARFADGELVVGGLLDTSGDTVDLTAGDESELAALEPGADPSEIDLSAGDYLVVADTDASGATVVTGLPLSGIHRTLTSLLLITAGVSGAALLLAGLLGSVAIRRTMKPLERVSAVATGVSRLDLGSGQLPAESRVAPEDARPGTEVGAVGHALNRMLGNVDAALTARQRSEDRVREFVADASHELRTPLAAIRGYSDLVRWTERLSDDGVVSLSRIDTQAQRMAALVEDLLLLARLDEDHRPAAEEVDLTELVVENVTDLQVAAPKHRWVLELPDEPVTVRGDPRQLQRVLLNLLSNARKHTDEGTLVTTALTLAPGEREAVLSVTDDGPGIDPGFLPEVFSRFARADRARSGEAGTTGLGLAIVKAIVENHGGRIEVASRPGRTAFSVRLPLLGAGGPGRAADAEGPGRAPGAEGPGRASGAGERGRATVADEAGAPGGTGRPTPGPTGERVNPAHGEER</sequence>
<dbReference type="AlphaFoldDB" id="A0A9X2HEQ6"/>
<dbReference type="InterPro" id="IPR005467">
    <property type="entry name" value="His_kinase_dom"/>
</dbReference>
<evidence type="ECO:0000259" key="15">
    <source>
        <dbReference type="PROSITE" id="PS50885"/>
    </source>
</evidence>
<feature type="region of interest" description="Disordered" evidence="12">
    <location>
        <begin position="63"/>
        <end position="94"/>
    </location>
</feature>
<accession>A0A9X2HEQ6</accession>
<evidence type="ECO:0000313" key="16">
    <source>
        <dbReference type="EMBL" id="MCP3426960.1"/>
    </source>
</evidence>
<dbReference type="SUPFAM" id="SSF55874">
    <property type="entry name" value="ATPase domain of HSP90 chaperone/DNA topoisomerase II/histidine kinase"/>
    <property type="match status" value="1"/>
</dbReference>
<gene>
    <name evidence="16" type="ORF">NBM05_13315</name>
</gene>
<dbReference type="Proteomes" id="UP001139502">
    <property type="component" value="Unassembled WGS sequence"/>
</dbReference>
<keyword evidence="8 16" id="KW-0418">Kinase</keyword>
<evidence type="ECO:0000256" key="6">
    <source>
        <dbReference type="ARBA" id="ARBA00022679"/>
    </source>
</evidence>
<dbReference type="PROSITE" id="PS50109">
    <property type="entry name" value="HIS_KIN"/>
    <property type="match status" value="1"/>
</dbReference>
<feature type="domain" description="HAMP" evidence="15">
    <location>
        <begin position="201"/>
        <end position="263"/>
    </location>
</feature>
<keyword evidence="7 13" id="KW-0812">Transmembrane</keyword>
<evidence type="ECO:0000256" key="10">
    <source>
        <dbReference type="ARBA" id="ARBA00023012"/>
    </source>
</evidence>
<name>A0A9X2HEQ6_9MICC</name>
<dbReference type="SMART" id="SM00388">
    <property type="entry name" value="HisKA"/>
    <property type="match status" value="1"/>
</dbReference>
<comment type="catalytic activity">
    <reaction evidence="1">
        <text>ATP + protein L-histidine = ADP + protein N-phospho-L-histidine.</text>
        <dbReference type="EC" id="2.7.13.3"/>
    </reaction>
</comment>
<dbReference type="CDD" id="cd00082">
    <property type="entry name" value="HisKA"/>
    <property type="match status" value="1"/>
</dbReference>
<evidence type="ECO:0000256" key="7">
    <source>
        <dbReference type="ARBA" id="ARBA00022692"/>
    </source>
</evidence>
<dbReference type="InterPro" id="IPR036097">
    <property type="entry name" value="HisK_dim/P_sf"/>
</dbReference>
<feature type="compositionally biased region" description="Low complexity" evidence="12">
    <location>
        <begin position="499"/>
        <end position="512"/>
    </location>
</feature>
<dbReference type="PANTHER" id="PTHR45436:SF5">
    <property type="entry name" value="SENSOR HISTIDINE KINASE TRCS"/>
    <property type="match status" value="1"/>
</dbReference>
<keyword evidence="6" id="KW-0808">Transferase</keyword>
<dbReference type="InterPro" id="IPR003660">
    <property type="entry name" value="HAMP_dom"/>
</dbReference>
<reference evidence="16" key="1">
    <citation type="submission" date="2022-06" db="EMBL/GenBank/DDBJ databases">
        <title>Rothia sp. isolated from sandalwood seedling.</title>
        <authorList>
            <person name="Tuikhar N."/>
            <person name="Kirdat K."/>
            <person name="Thorat V."/>
            <person name="Swetha P."/>
            <person name="Padma S."/>
            <person name="Sundararaj R."/>
            <person name="Yadav A."/>
        </authorList>
    </citation>
    <scope>NUCLEOTIDE SEQUENCE</scope>
    <source>
        <strain evidence="16">AR01</strain>
    </source>
</reference>
<evidence type="ECO:0000256" key="4">
    <source>
        <dbReference type="ARBA" id="ARBA00012438"/>
    </source>
</evidence>
<feature type="region of interest" description="Disordered" evidence="12">
    <location>
        <begin position="496"/>
        <end position="559"/>
    </location>
</feature>
<dbReference type="GO" id="GO:0005886">
    <property type="term" value="C:plasma membrane"/>
    <property type="evidence" value="ECO:0007669"/>
    <property type="project" value="UniProtKB-SubCell"/>
</dbReference>
<evidence type="ECO:0000256" key="11">
    <source>
        <dbReference type="ARBA" id="ARBA00023136"/>
    </source>
</evidence>
<evidence type="ECO:0000256" key="2">
    <source>
        <dbReference type="ARBA" id="ARBA00001968"/>
    </source>
</evidence>
<dbReference type="Pfam" id="PF00512">
    <property type="entry name" value="HisKA"/>
    <property type="match status" value="1"/>
</dbReference>
<dbReference type="PROSITE" id="PS50885">
    <property type="entry name" value="HAMP"/>
    <property type="match status" value="1"/>
</dbReference>
<dbReference type="Gene3D" id="3.30.565.10">
    <property type="entry name" value="Histidine kinase-like ATPase, C-terminal domain"/>
    <property type="match status" value="1"/>
</dbReference>
<evidence type="ECO:0000256" key="9">
    <source>
        <dbReference type="ARBA" id="ARBA00022989"/>
    </source>
</evidence>
<keyword evidence="17" id="KW-1185">Reference proteome</keyword>
<evidence type="ECO:0000256" key="3">
    <source>
        <dbReference type="ARBA" id="ARBA00004236"/>
    </source>
</evidence>
<keyword evidence="9 13" id="KW-1133">Transmembrane helix</keyword>
<dbReference type="SMART" id="SM00304">
    <property type="entry name" value="HAMP"/>
    <property type="match status" value="1"/>
</dbReference>
<dbReference type="InterPro" id="IPR004358">
    <property type="entry name" value="Sig_transdc_His_kin-like_C"/>
</dbReference>
<keyword evidence="5" id="KW-0597">Phosphoprotein</keyword>
<comment type="subcellular location">
    <subcellularLocation>
        <location evidence="3">Cell membrane</location>
    </subcellularLocation>
</comment>
<comment type="caution">
    <text evidence="16">The sequence shown here is derived from an EMBL/GenBank/DDBJ whole genome shotgun (WGS) entry which is preliminary data.</text>
</comment>
<evidence type="ECO:0000256" key="12">
    <source>
        <dbReference type="SAM" id="MobiDB-lite"/>
    </source>
</evidence>
<dbReference type="PANTHER" id="PTHR45436">
    <property type="entry name" value="SENSOR HISTIDINE KINASE YKOH"/>
    <property type="match status" value="1"/>
</dbReference>
<dbReference type="InterPro" id="IPR036890">
    <property type="entry name" value="HATPase_C_sf"/>
</dbReference>
<evidence type="ECO:0000256" key="8">
    <source>
        <dbReference type="ARBA" id="ARBA00022777"/>
    </source>
</evidence>
<dbReference type="GO" id="GO:0005509">
    <property type="term" value="F:calcium ion binding"/>
    <property type="evidence" value="ECO:0007669"/>
    <property type="project" value="UniProtKB-ARBA"/>
</dbReference>
<evidence type="ECO:0000256" key="1">
    <source>
        <dbReference type="ARBA" id="ARBA00000085"/>
    </source>
</evidence>
<dbReference type="RefSeq" id="WP_254168415.1">
    <property type="nucleotide sequence ID" value="NZ_JANAFB010000044.1"/>
</dbReference>
<dbReference type="InterPro" id="IPR003661">
    <property type="entry name" value="HisK_dim/P_dom"/>
</dbReference>